<dbReference type="Proteomes" id="UP001519460">
    <property type="component" value="Unassembled WGS sequence"/>
</dbReference>
<protein>
    <recommendedName>
        <fullName evidence="3">Secreted protein</fullName>
    </recommendedName>
</protein>
<sequence length="76" mass="8763">MPKGHVKRNVFCLFSAAFFRFPSTFDDPINRSTTKVLKAFNGETKTVLQPGRDREKSIHYTWCLAGKWHPGDSGFW</sequence>
<evidence type="ECO:0000313" key="1">
    <source>
        <dbReference type="EMBL" id="KAK7483087.1"/>
    </source>
</evidence>
<reference evidence="1 2" key="1">
    <citation type="journal article" date="2023" name="Sci. Data">
        <title>Genome assembly of the Korean intertidal mud-creeper Batillaria attramentaria.</title>
        <authorList>
            <person name="Patra A.K."/>
            <person name="Ho P.T."/>
            <person name="Jun S."/>
            <person name="Lee S.J."/>
            <person name="Kim Y."/>
            <person name="Won Y.J."/>
        </authorList>
    </citation>
    <scope>NUCLEOTIDE SEQUENCE [LARGE SCALE GENOMIC DNA]</scope>
    <source>
        <strain evidence="1">Wonlab-2016</strain>
    </source>
</reference>
<organism evidence="1 2">
    <name type="scientific">Batillaria attramentaria</name>
    <dbReference type="NCBI Taxonomy" id="370345"/>
    <lineage>
        <taxon>Eukaryota</taxon>
        <taxon>Metazoa</taxon>
        <taxon>Spiralia</taxon>
        <taxon>Lophotrochozoa</taxon>
        <taxon>Mollusca</taxon>
        <taxon>Gastropoda</taxon>
        <taxon>Caenogastropoda</taxon>
        <taxon>Sorbeoconcha</taxon>
        <taxon>Cerithioidea</taxon>
        <taxon>Batillariidae</taxon>
        <taxon>Batillaria</taxon>
    </lineage>
</organism>
<comment type="caution">
    <text evidence="1">The sequence shown here is derived from an EMBL/GenBank/DDBJ whole genome shotgun (WGS) entry which is preliminary data.</text>
</comment>
<keyword evidence="2" id="KW-1185">Reference proteome</keyword>
<dbReference type="AlphaFoldDB" id="A0ABD0K7E2"/>
<dbReference type="EMBL" id="JACVVK020000233">
    <property type="protein sequence ID" value="KAK7483087.1"/>
    <property type="molecule type" value="Genomic_DNA"/>
</dbReference>
<accession>A0ABD0K7E2</accession>
<gene>
    <name evidence="1" type="ORF">BaRGS_00025655</name>
</gene>
<proteinExistence type="predicted"/>
<feature type="non-terminal residue" evidence="1">
    <location>
        <position position="76"/>
    </location>
</feature>
<evidence type="ECO:0008006" key="3">
    <source>
        <dbReference type="Google" id="ProtNLM"/>
    </source>
</evidence>
<name>A0ABD0K7E2_9CAEN</name>
<evidence type="ECO:0000313" key="2">
    <source>
        <dbReference type="Proteomes" id="UP001519460"/>
    </source>
</evidence>